<comment type="caution">
    <text evidence="1">The sequence shown here is derived from an EMBL/GenBank/DDBJ whole genome shotgun (WGS) entry which is preliminary data.</text>
</comment>
<evidence type="ECO:0000313" key="2">
    <source>
        <dbReference type="Proteomes" id="UP000598996"/>
    </source>
</evidence>
<proteinExistence type="predicted"/>
<keyword evidence="2" id="KW-1185">Reference proteome</keyword>
<dbReference type="EMBL" id="JAENHO010000012">
    <property type="protein sequence ID" value="MBL7259836.1"/>
    <property type="molecule type" value="Genomic_DNA"/>
</dbReference>
<accession>A0ABS1VZC0</accession>
<evidence type="ECO:0008006" key="3">
    <source>
        <dbReference type="Google" id="ProtNLM"/>
    </source>
</evidence>
<sequence length="166" mass="17957">MTPDDLAVFRCARLLLLLGLAEHDLPEGLDAERLGIFDFLAGYPLLLARDAGDPDRTALRLAGFDDRAIGYGGAGPLLATRQQQLGRDLSALVSAGLAETVADGRIRYRLTGDGREAVVGISAAYARSYTTAAAVVLRRLRRLSGRRLRETVRRCLDPVPRSKDAP</sequence>
<gene>
    <name evidence="1" type="ORF">JKJ07_36505</name>
</gene>
<evidence type="ECO:0000313" key="1">
    <source>
        <dbReference type="EMBL" id="MBL7259836.1"/>
    </source>
</evidence>
<reference evidence="1 2" key="1">
    <citation type="submission" date="2021-01" db="EMBL/GenBank/DDBJ databases">
        <title>Actinoplanes sp. nov. LDG1-01 isolated from lichen.</title>
        <authorList>
            <person name="Saeng-In P."/>
            <person name="Phongsopitanun W."/>
            <person name="Kanchanasin P."/>
            <person name="Yuki M."/>
            <person name="Kudo T."/>
            <person name="Ohkuma M."/>
            <person name="Tanasupawat S."/>
        </authorList>
    </citation>
    <scope>NUCLEOTIDE SEQUENCE [LARGE SCALE GENOMIC DNA]</scope>
    <source>
        <strain evidence="1 2">LDG1-01</strain>
    </source>
</reference>
<dbReference type="Proteomes" id="UP000598996">
    <property type="component" value="Unassembled WGS sequence"/>
</dbReference>
<protein>
    <recommendedName>
        <fullName evidence="3">HTH marR-type domain-containing protein</fullName>
    </recommendedName>
</protein>
<name>A0ABS1VZC0_9ACTN</name>
<organism evidence="1 2">
    <name type="scientific">Paractinoplanes lichenicola</name>
    <dbReference type="NCBI Taxonomy" id="2802976"/>
    <lineage>
        <taxon>Bacteria</taxon>
        <taxon>Bacillati</taxon>
        <taxon>Actinomycetota</taxon>
        <taxon>Actinomycetes</taxon>
        <taxon>Micromonosporales</taxon>
        <taxon>Micromonosporaceae</taxon>
        <taxon>Paractinoplanes</taxon>
    </lineage>
</organism>
<dbReference type="RefSeq" id="WP_202996533.1">
    <property type="nucleotide sequence ID" value="NZ_JAENHO010000012.1"/>
</dbReference>